<sequence>MAPKKRRKYPKHNVQNSEVFQQQIEALFNKKFVLKSSEDSWAHLPEASRMFTEPPFVLEDLISMKDDLNRNKSLLNNMDIDEWHLHTRRAHKAGLVVKHLRDNLRVEMCTQAWAKFHEILHTFDLVPEDAQHTGKFRSVHLCEAPGAFVACLNHLLKSSYHGLQWEWLANTLNPYYEGHDLKAMLDDDRFIFETFPHWHFGADGTGDLMNLVNLEALQQDVDQVHLVTADGSINCANQPDEQESVVAQLCFCEAVTAINLLSQGGNFVFKMFTAFEHQMISLLYLFTCLFQEVHVIKPGTSKSGNSEVYIVCLHFIGREEIPADIMQKLREGFGACSPQMSLFPLTSIPSFFLERLKVCEKYFTGLQMEAIDQNIKQFHHMSARERKSHTKLRHLVVEAFVERFFLQPINREDRIVPGVNLDGTQLSFTRGPSNDVPFNEIFNGRHQIGSYNQRQRTLDQDWFENIQSDELVKLHPSQYQSLEGLSQTSNGVTLIPLYPDQVVWLPKALYTTPKDVTETWKTQAAACLGVVLNSRFCTPLYISKLREARQRATILKKENLENLERILNRGDPSHVVSMSTGGEAEVKNLDNIISFTEMSKNENCGILLNVGCSLDYVKHHLEERNANFSSIHIHISTESGRVSLNQETGCQIEEISQNVKRILQIDNSQNINLVFADVDNSDELSSRRNFLCLCITALKLLKSGGMFVCRLCETMTRFTVGILYILHQLFDKLAFVKPVLSPLSSPQRYLVCKGYNSADVHFPAYLVEVLNQIVKLDHEQLALDVVEVVPVGLLYSEPFYSFVKKTNEQLAHLELQNIVHLESIYLCPDKGPSSEEISKLREEIMEYLER</sequence>
<dbReference type="InterPro" id="IPR025807">
    <property type="entry name" value="Adrift-typ_MeTrfase"/>
</dbReference>
<feature type="binding site" evidence="7">
    <location>
        <position position="165"/>
    </location>
    <ligand>
        <name>S-adenosyl-L-methionine</name>
        <dbReference type="ChEBI" id="CHEBI:59789"/>
    </ligand>
</feature>
<feature type="active site" description="Proton acceptor" evidence="7">
    <location>
        <position position="270"/>
    </location>
</feature>
<evidence type="ECO:0000313" key="10">
    <source>
        <dbReference type="Proteomes" id="UP001159405"/>
    </source>
</evidence>
<dbReference type="InterPro" id="IPR050851">
    <property type="entry name" value="mRNA_Cap_2O-Ribose_MeTrfase"/>
</dbReference>
<dbReference type="PANTHER" id="PTHR16121">
    <property type="entry name" value="CAP-SPECIFIC MRNA (NUCLEOSIDE-2'-O-)-METHYLTRANSFERASE 1-RELATED"/>
    <property type="match status" value="1"/>
</dbReference>
<comment type="caution">
    <text evidence="9">The sequence shown here is derived from an EMBL/GenBank/DDBJ whole genome shotgun (WGS) entry which is preliminary data.</text>
</comment>
<evidence type="ECO:0000256" key="6">
    <source>
        <dbReference type="ARBA" id="ARBA00049477"/>
    </source>
</evidence>
<name>A0ABN8N521_9CNID</name>
<reference evidence="9 10" key="1">
    <citation type="submission" date="2022-05" db="EMBL/GenBank/DDBJ databases">
        <authorList>
            <consortium name="Genoscope - CEA"/>
            <person name="William W."/>
        </authorList>
    </citation>
    <scope>NUCLEOTIDE SEQUENCE [LARGE SCALE GENOMIC DNA]</scope>
</reference>
<dbReference type="InterPro" id="IPR029063">
    <property type="entry name" value="SAM-dependent_MTases_sf"/>
</dbReference>
<feature type="domain" description="Adrift-type SAM-dependent 2'-O-MTase" evidence="8">
    <location>
        <begin position="107"/>
        <end position="317"/>
    </location>
</feature>
<keyword evidence="5 7" id="KW-0949">S-adenosyl-L-methionine</keyword>
<dbReference type="InterPro" id="IPR002877">
    <property type="entry name" value="RNA_MeTrfase_FtsJ_dom"/>
</dbReference>
<evidence type="ECO:0000256" key="4">
    <source>
        <dbReference type="ARBA" id="ARBA00022679"/>
    </source>
</evidence>
<evidence type="ECO:0000256" key="3">
    <source>
        <dbReference type="ARBA" id="ARBA00022603"/>
    </source>
</evidence>
<organism evidence="9 10">
    <name type="scientific">Porites lobata</name>
    <dbReference type="NCBI Taxonomy" id="104759"/>
    <lineage>
        <taxon>Eukaryota</taxon>
        <taxon>Metazoa</taxon>
        <taxon>Cnidaria</taxon>
        <taxon>Anthozoa</taxon>
        <taxon>Hexacorallia</taxon>
        <taxon>Scleractinia</taxon>
        <taxon>Fungiina</taxon>
        <taxon>Poritidae</taxon>
        <taxon>Porites</taxon>
    </lineage>
</organism>
<keyword evidence="3 7" id="KW-0489">Methyltransferase</keyword>
<dbReference type="Pfam" id="PF01728">
    <property type="entry name" value="FtsJ"/>
    <property type="match status" value="2"/>
</dbReference>
<dbReference type="EC" id="2.1.1.296" evidence="1"/>
<keyword evidence="4 7" id="KW-0808">Transferase</keyword>
<evidence type="ECO:0000313" key="9">
    <source>
        <dbReference type="EMBL" id="CAH3041814.1"/>
    </source>
</evidence>
<evidence type="ECO:0000256" key="7">
    <source>
        <dbReference type="PROSITE-ProRule" id="PRU00946"/>
    </source>
</evidence>
<keyword evidence="10" id="KW-1185">Reference proteome</keyword>
<feature type="binding site" evidence="7">
    <location>
        <position position="230"/>
    </location>
    <ligand>
        <name>S-adenosyl-L-methionine</name>
        <dbReference type="ChEBI" id="CHEBI:59789"/>
    </ligand>
</feature>
<accession>A0ABN8N521</accession>
<dbReference type="PANTHER" id="PTHR16121:SF2">
    <property type="entry name" value="CAP-SPECIFIC MRNA (NUCLEOSIDE-2'-O-)-METHYLTRANSFERASE 2"/>
    <property type="match status" value="1"/>
</dbReference>
<evidence type="ECO:0000256" key="1">
    <source>
        <dbReference type="ARBA" id="ARBA00012770"/>
    </source>
</evidence>
<evidence type="ECO:0000256" key="2">
    <source>
        <dbReference type="ARBA" id="ARBA00021134"/>
    </source>
</evidence>
<proteinExistence type="predicted"/>
<protein>
    <recommendedName>
        <fullName evidence="2">Cap-specific mRNA (nucleoside-2'-O-)-methyltransferase 2</fullName>
        <ecNumber evidence="1">2.1.1.296</ecNumber>
    </recommendedName>
</protein>
<evidence type="ECO:0000259" key="8">
    <source>
        <dbReference type="PROSITE" id="PS51614"/>
    </source>
</evidence>
<dbReference type="PROSITE" id="PS51614">
    <property type="entry name" value="SAM_MT_ADRIFT"/>
    <property type="match status" value="1"/>
</dbReference>
<gene>
    <name evidence="9" type="ORF">PLOB_00047935</name>
</gene>
<feature type="binding site" evidence="7">
    <location>
        <position position="146"/>
    </location>
    <ligand>
        <name>S-adenosyl-L-methionine</name>
        <dbReference type="ChEBI" id="CHEBI:59789"/>
    </ligand>
</feature>
<dbReference type="Gene3D" id="3.40.50.12760">
    <property type="match status" value="2"/>
</dbReference>
<dbReference type="SUPFAM" id="SSF53335">
    <property type="entry name" value="S-adenosyl-L-methionine-dependent methyltransferases"/>
    <property type="match status" value="2"/>
</dbReference>
<comment type="catalytic activity">
    <reaction evidence="6">
        <text>a 5'-end (N(7)-methyl 5'-triphosphoguanosine)-(2'-O-methyl-ribonucleoside)-(ribonucleotide) in mRNA + S-adenosyl-L-methionine = a 5'-end (N(7)-methyl 5'-triphosphoguanosine)-(2'-O-methyl-ribonucleoside)-(2'-O-methyl-ribonucleotide) in mRNA + S-adenosyl-L-homocysteine + H(+)</text>
        <dbReference type="Rhea" id="RHEA:67024"/>
        <dbReference type="Rhea" id="RHEA-COMP:17169"/>
        <dbReference type="Rhea" id="RHEA-COMP:17170"/>
        <dbReference type="ChEBI" id="CHEBI:15378"/>
        <dbReference type="ChEBI" id="CHEBI:57856"/>
        <dbReference type="ChEBI" id="CHEBI:59789"/>
        <dbReference type="ChEBI" id="CHEBI:167612"/>
        <dbReference type="ChEBI" id="CHEBI:167614"/>
        <dbReference type="EC" id="2.1.1.296"/>
    </reaction>
</comment>
<dbReference type="EMBL" id="CALNXK010000009">
    <property type="protein sequence ID" value="CAH3041814.1"/>
    <property type="molecule type" value="Genomic_DNA"/>
</dbReference>
<dbReference type="Proteomes" id="UP001159405">
    <property type="component" value="Unassembled WGS sequence"/>
</dbReference>
<evidence type="ECO:0000256" key="5">
    <source>
        <dbReference type="ARBA" id="ARBA00022691"/>
    </source>
</evidence>